<name>A0A521G4H4_9BACT</name>
<dbReference type="AlphaFoldDB" id="A0A521G4H4"/>
<keyword evidence="2" id="KW-1185">Reference proteome</keyword>
<accession>A0A521G4H4</accession>
<dbReference type="EMBL" id="NQJD01000002">
    <property type="protein sequence ID" value="TAA75893.1"/>
    <property type="molecule type" value="Genomic_DNA"/>
</dbReference>
<evidence type="ECO:0000313" key="2">
    <source>
        <dbReference type="Proteomes" id="UP000316238"/>
    </source>
</evidence>
<organism evidence="1 2">
    <name type="scientific">Candidatus Electronema aureum</name>
    <dbReference type="NCBI Taxonomy" id="2005002"/>
    <lineage>
        <taxon>Bacteria</taxon>
        <taxon>Pseudomonadati</taxon>
        <taxon>Thermodesulfobacteriota</taxon>
        <taxon>Desulfobulbia</taxon>
        <taxon>Desulfobulbales</taxon>
        <taxon>Desulfobulbaceae</taxon>
        <taxon>Candidatus Electronema</taxon>
    </lineage>
</organism>
<gene>
    <name evidence="1" type="ORF">CDV28_10215</name>
</gene>
<proteinExistence type="predicted"/>
<reference evidence="1" key="1">
    <citation type="submission" date="2017-07" db="EMBL/GenBank/DDBJ databases">
        <title>The cable genome - Insights into the physiology and evolution of filamentous bacteria capable of sulfide oxidation via long distance electron transfer.</title>
        <authorList>
            <person name="Thorup C."/>
            <person name="Bjerg J.T."/>
            <person name="Schreiber L."/>
            <person name="Nielsen L.P."/>
            <person name="Kjeldsen K.U."/>
            <person name="Boesen T."/>
            <person name="Boggild A."/>
            <person name="Meysman F."/>
            <person name="Geelhoed J."/>
            <person name="Schramm A."/>
        </authorList>
    </citation>
    <scope>NUCLEOTIDE SEQUENCE [LARGE SCALE GENOMIC DNA]</scope>
    <source>
        <strain evidence="1">GS</strain>
    </source>
</reference>
<dbReference type="Proteomes" id="UP000316238">
    <property type="component" value="Unassembled WGS sequence"/>
</dbReference>
<comment type="caution">
    <text evidence="1">The sequence shown here is derived from an EMBL/GenBank/DDBJ whole genome shotgun (WGS) entry which is preliminary data.</text>
</comment>
<protein>
    <submittedName>
        <fullName evidence="1">Uncharacterized protein</fullName>
    </submittedName>
</protein>
<evidence type="ECO:0000313" key="1">
    <source>
        <dbReference type="EMBL" id="TAA75893.1"/>
    </source>
</evidence>
<sequence>MAEQEMVKVSARKGQDEVIADKRVFLKRAAAALGVVAAAGLTGAAVMKSAGKVGDTNARARCAEEDLRQQQIMAGKTLTLMTQEEKRQMLDRILRNHYRTVS</sequence>